<dbReference type="InterPro" id="IPR036867">
    <property type="entry name" value="R3H_dom_sf"/>
</dbReference>
<evidence type="ECO:0000256" key="8">
    <source>
        <dbReference type="ARBA" id="ARBA00023163"/>
    </source>
</evidence>
<dbReference type="SMART" id="SM00438">
    <property type="entry name" value="ZnF_NFX"/>
    <property type="match status" value="7"/>
</dbReference>
<dbReference type="PANTHER" id="PTHR12360">
    <property type="entry name" value="NUCLEAR TRANSCRIPTION FACTOR, X-BOX BINDING 1 NFX1"/>
    <property type="match status" value="1"/>
</dbReference>
<evidence type="ECO:0000313" key="13">
    <source>
        <dbReference type="Proteomes" id="UP000054886"/>
    </source>
</evidence>
<dbReference type="CDD" id="cd06008">
    <property type="entry name" value="NF-X1-zinc-finger"/>
    <property type="match status" value="5"/>
</dbReference>
<keyword evidence="5" id="KW-0863">Zinc-finger</keyword>
<dbReference type="GO" id="GO:0008270">
    <property type="term" value="F:zinc ion binding"/>
    <property type="evidence" value="ECO:0007669"/>
    <property type="project" value="UniProtKB-KW"/>
</dbReference>
<keyword evidence="7" id="KW-0805">Transcription regulation</keyword>
<dbReference type="FunFam" id="3.30.1370.50:FF:000006">
    <property type="entry name" value="NF-X1 finger transcription factor"/>
    <property type="match status" value="1"/>
</dbReference>
<evidence type="ECO:0000256" key="7">
    <source>
        <dbReference type="ARBA" id="ARBA00023015"/>
    </source>
</evidence>
<dbReference type="VEuPathDB" id="FungiDB:GVI51_M06875"/>
<comment type="subcellular location">
    <subcellularLocation>
        <location evidence="1">Nucleus</location>
    </subcellularLocation>
</comment>
<dbReference type="InterPro" id="IPR034077">
    <property type="entry name" value="R3H_FAP1"/>
</dbReference>
<dbReference type="CDD" id="cd06006">
    <property type="entry name" value="R3H_unknown_2"/>
    <property type="match status" value="1"/>
</dbReference>
<dbReference type="SUPFAM" id="SSF82708">
    <property type="entry name" value="R3H domain"/>
    <property type="match status" value="1"/>
</dbReference>
<evidence type="ECO:0000256" key="1">
    <source>
        <dbReference type="ARBA" id="ARBA00004123"/>
    </source>
</evidence>
<protein>
    <submittedName>
        <fullName evidence="12">FKBP12-associated protein 1</fullName>
    </submittedName>
</protein>
<sequence>MQDGRTEVTQDEYRHYDDHPDNSSLVIGLSEDESEIETNMGAELSEELSDLDEGDEKDMAYYEKAVQEIAKGDSYSCLICTVELDYTCKLYACEKCYRVYDYECIREWAEKSTSKRTDKLWACPNCFYTKKAIPKKNRPTCWCGKQVNPEPNPLNPNSCGQTCNAKICSHGCSQICHLGPHQECTRMMSIKCSCGKVTKDIACFQRRLYSKGFNCETVCDKLLPCGIHKCNRKCHTGLCGSCPETIISKNTNMKIRCYCGQTSKDKIKCKDVRFPANAAYSKDDKGQRWIGVFMCDKIRKVPYECGEHSFYEKCKAPPSISGRLICEFSPKKLKTCPCGKNELTDLSKPRSKCTDAIPTCGQVCGKMLKCGKHKCPFACHLGDCMDPCTQIEKVRCACEQKQFTIPCGFNDHARCNLKCESLMSCRRHRCTERCCAGRPLAERRRKIMKINVRDLADESTIEPIHICLKDCNLTLSCGIHKCNRKCHAGKCPPCLESDSNDLVCPCGKTIVEAPVRCGTKLPNCPYPCIRVVRGETDCGHSPMPHECHPPDIPCPDCTATVFKPCKCGKEQRVRTVCFMKDVSCGKVCGERLKTCYHKCQKKCHEPGACQTVCKQTCNMPRLYCNHRCPKPCHKFEECPDIPCTALVKITCPCGRIEKEVTCGVYSKNKEAQDSTRIVCDEECAVLQRHMQLKEAFGIVDKPQNTHNEEMARLEQVISTASTFADLDLPFTEPVITTYIRHENWCTDIENTLNKLIDDNNRTSLHFKPMRPPQRYFIRELAKAYNLYSESQDPEPNRSVFVKKNLDGSSTKPILSISEAAPLYQSYKKLEKEKKQANFESMTTTRLINFTPEMSPELESAAKFNGFLVTNVGEFTSTDDLQNLFAPYLKSTLVVEPQFQILPERKQAVIYPNKYKEISVNVERDMETLVQHFDFLIKESLLAGGVELCNIENVLAE</sequence>
<feature type="domain" description="R3H" evidence="11">
    <location>
        <begin position="742"/>
        <end position="805"/>
    </location>
</feature>
<dbReference type="SMART" id="SM00393">
    <property type="entry name" value="R3H"/>
    <property type="match status" value="1"/>
</dbReference>
<feature type="region of interest" description="Disordered" evidence="10">
    <location>
        <begin position="1"/>
        <end position="34"/>
    </location>
</feature>
<dbReference type="PANTHER" id="PTHR12360:SF12">
    <property type="entry name" value="TRANSCRIPTIONAL REPRESSOR NF-X1"/>
    <property type="match status" value="1"/>
</dbReference>
<evidence type="ECO:0000256" key="2">
    <source>
        <dbReference type="ARBA" id="ARBA00007269"/>
    </source>
</evidence>
<dbReference type="Pfam" id="PF01422">
    <property type="entry name" value="zf-NF-X1"/>
    <property type="match status" value="7"/>
</dbReference>
<dbReference type="GO" id="GO:0000977">
    <property type="term" value="F:RNA polymerase II transcription regulatory region sequence-specific DNA binding"/>
    <property type="evidence" value="ECO:0007669"/>
    <property type="project" value="TreeGrafter"/>
</dbReference>
<dbReference type="AlphaFoldDB" id="A0A0W0CXM0"/>
<dbReference type="GO" id="GO:0070651">
    <property type="term" value="P:nonfunctional rRNA decay"/>
    <property type="evidence" value="ECO:0007669"/>
    <property type="project" value="EnsemblFungi"/>
</dbReference>
<dbReference type="GO" id="GO:0005737">
    <property type="term" value="C:cytoplasm"/>
    <property type="evidence" value="ECO:0007669"/>
    <property type="project" value="EnsemblFungi"/>
</dbReference>
<dbReference type="GO" id="GO:0005634">
    <property type="term" value="C:nucleus"/>
    <property type="evidence" value="ECO:0007669"/>
    <property type="project" value="UniProtKB-SubCell"/>
</dbReference>
<evidence type="ECO:0000256" key="4">
    <source>
        <dbReference type="ARBA" id="ARBA00022737"/>
    </source>
</evidence>
<dbReference type="Gene3D" id="3.30.1370.50">
    <property type="entry name" value="R3H-like domain"/>
    <property type="match status" value="1"/>
</dbReference>
<evidence type="ECO:0000256" key="6">
    <source>
        <dbReference type="ARBA" id="ARBA00022833"/>
    </source>
</evidence>
<dbReference type="Proteomes" id="UP000054886">
    <property type="component" value="Unassembled WGS sequence"/>
</dbReference>
<dbReference type="SUPFAM" id="SSF57850">
    <property type="entry name" value="RING/U-box"/>
    <property type="match status" value="1"/>
</dbReference>
<comment type="similarity">
    <text evidence="2">Belongs to the NFX1 family.</text>
</comment>
<accession>A0A0W0CXM0</accession>
<dbReference type="GO" id="GO:0000981">
    <property type="term" value="F:DNA-binding transcription factor activity, RNA polymerase II-specific"/>
    <property type="evidence" value="ECO:0007669"/>
    <property type="project" value="TreeGrafter"/>
</dbReference>
<gene>
    <name evidence="12" type="ORF">AO440_004151</name>
</gene>
<dbReference type="InterPro" id="IPR001374">
    <property type="entry name" value="R3H_dom"/>
</dbReference>
<evidence type="ECO:0000256" key="10">
    <source>
        <dbReference type="SAM" id="MobiDB-lite"/>
    </source>
</evidence>
<keyword evidence="8" id="KW-0804">Transcription</keyword>
<evidence type="ECO:0000256" key="9">
    <source>
        <dbReference type="ARBA" id="ARBA00023242"/>
    </source>
</evidence>
<dbReference type="InterPro" id="IPR000967">
    <property type="entry name" value="Znf_NFX1"/>
</dbReference>
<evidence type="ECO:0000256" key="5">
    <source>
        <dbReference type="ARBA" id="ARBA00022771"/>
    </source>
</evidence>
<reference evidence="12 13" key="1">
    <citation type="submission" date="2015-10" db="EMBL/GenBank/DDBJ databases">
        <title>Draft genomes sequences of Candida glabrata isolates 1A, 1B, 2A, 2B, 3A and 3B.</title>
        <authorList>
            <person name="Haavelsrud O.E."/>
            <person name="Gaustad P."/>
        </authorList>
    </citation>
    <scope>NUCLEOTIDE SEQUENCE [LARGE SCALE GENOMIC DNA]</scope>
    <source>
        <strain evidence="12">910700640</strain>
    </source>
</reference>
<evidence type="ECO:0000259" key="11">
    <source>
        <dbReference type="PROSITE" id="PS51061"/>
    </source>
</evidence>
<dbReference type="GO" id="GO:0000122">
    <property type="term" value="P:negative regulation of transcription by RNA polymerase II"/>
    <property type="evidence" value="ECO:0007669"/>
    <property type="project" value="TreeGrafter"/>
</dbReference>
<keyword evidence="4" id="KW-0677">Repeat</keyword>
<dbReference type="VEuPathDB" id="FungiDB:CAGL0M06919g"/>
<dbReference type="EMBL" id="LLZZ01000117">
    <property type="protein sequence ID" value="KTB04183.1"/>
    <property type="molecule type" value="Genomic_DNA"/>
</dbReference>
<organism evidence="12 13">
    <name type="scientific">Candida glabrata</name>
    <name type="common">Yeast</name>
    <name type="synonym">Torulopsis glabrata</name>
    <dbReference type="NCBI Taxonomy" id="5478"/>
    <lineage>
        <taxon>Eukaryota</taxon>
        <taxon>Fungi</taxon>
        <taxon>Dikarya</taxon>
        <taxon>Ascomycota</taxon>
        <taxon>Saccharomycotina</taxon>
        <taxon>Saccharomycetes</taxon>
        <taxon>Saccharomycetales</taxon>
        <taxon>Saccharomycetaceae</taxon>
        <taxon>Nakaseomyces</taxon>
    </lineage>
</organism>
<proteinExistence type="inferred from homology"/>
<keyword evidence="9" id="KW-0539">Nucleus</keyword>
<dbReference type="Pfam" id="PF01424">
    <property type="entry name" value="R3H"/>
    <property type="match status" value="1"/>
</dbReference>
<dbReference type="VEuPathDB" id="FungiDB:B1J91_M06919g"/>
<feature type="compositionally biased region" description="Basic and acidic residues" evidence="10">
    <location>
        <begin position="1"/>
        <end position="21"/>
    </location>
</feature>
<keyword evidence="6" id="KW-0862">Zinc</keyword>
<comment type="caution">
    <text evidence="12">The sequence shown here is derived from an EMBL/GenBank/DDBJ whole genome shotgun (WGS) entry which is preliminary data.</text>
</comment>
<dbReference type="PROSITE" id="PS51061">
    <property type="entry name" value="R3H"/>
    <property type="match status" value="1"/>
</dbReference>
<evidence type="ECO:0000256" key="3">
    <source>
        <dbReference type="ARBA" id="ARBA00022723"/>
    </source>
</evidence>
<evidence type="ECO:0000313" key="12">
    <source>
        <dbReference type="EMBL" id="KTB04183.1"/>
    </source>
</evidence>
<dbReference type="InterPro" id="IPR034078">
    <property type="entry name" value="NFX1_fam"/>
</dbReference>
<dbReference type="VEuPathDB" id="FungiDB:GWK60_M06875"/>
<keyword evidence="3" id="KW-0479">Metal-binding</keyword>
<name>A0A0W0CXM0_CANGB</name>